<comment type="caution">
    <text evidence="2">The sequence shown here is derived from an EMBL/GenBank/DDBJ whole genome shotgun (WGS) entry which is preliminary data.</text>
</comment>
<name>A0A6N6VUB7_9BACT</name>
<dbReference type="Proteomes" id="UP000437748">
    <property type="component" value="Unassembled WGS sequence"/>
</dbReference>
<evidence type="ECO:0000313" key="2">
    <source>
        <dbReference type="EMBL" id="KAB8039935.1"/>
    </source>
</evidence>
<sequence>MNFSIKKHISNISLMNLFIPLFFITSLFYCVFLSFQERRKYALLQKNMADISVIYPNDVPEVSNENIDLAMALFSIDIDENIEYPIFNDELPYRGLTLGNAFSKNKEVLIGKMAFESWGILGSTLAHEIEIHGKQSFLEIEILNYLYSLKTIPEKFIANFIPNSFKLNYGNLGYGSYMAEKEAYNHELNSKKRFNLNKNEIYAIKYTLENDLI</sequence>
<dbReference type="EMBL" id="WFLM01000002">
    <property type="protein sequence ID" value="KAB8039935.1"/>
    <property type="molecule type" value="Genomic_DNA"/>
</dbReference>
<evidence type="ECO:0000256" key="1">
    <source>
        <dbReference type="SAM" id="Phobius"/>
    </source>
</evidence>
<organism evidence="2 3">
    <name type="scientific">Silvanigrella paludirubra</name>
    <dbReference type="NCBI Taxonomy" id="2499159"/>
    <lineage>
        <taxon>Bacteria</taxon>
        <taxon>Pseudomonadati</taxon>
        <taxon>Bdellovibrionota</taxon>
        <taxon>Oligoflexia</taxon>
        <taxon>Silvanigrellales</taxon>
        <taxon>Silvanigrellaceae</taxon>
        <taxon>Silvanigrella</taxon>
    </lineage>
</organism>
<keyword evidence="3" id="KW-1185">Reference proteome</keyword>
<dbReference type="AlphaFoldDB" id="A0A6N6VUB7"/>
<reference evidence="2 3" key="1">
    <citation type="submission" date="2019-10" db="EMBL/GenBank/DDBJ databases">
        <title>New species of Slilvanegrellaceae.</title>
        <authorList>
            <person name="Pitt A."/>
            <person name="Hahn M.W."/>
        </authorList>
    </citation>
    <scope>NUCLEOTIDE SEQUENCE [LARGE SCALE GENOMIC DNA]</scope>
    <source>
        <strain evidence="2 3">SP-Ram-0.45-NSY-1</strain>
    </source>
</reference>
<evidence type="ECO:0000313" key="3">
    <source>
        <dbReference type="Proteomes" id="UP000437748"/>
    </source>
</evidence>
<gene>
    <name evidence="2" type="ORF">GCL60_06645</name>
</gene>
<proteinExistence type="predicted"/>
<dbReference type="OrthoDB" id="5294884at2"/>
<protein>
    <submittedName>
        <fullName evidence="2">Uncharacterized protein</fullName>
    </submittedName>
</protein>
<dbReference type="RefSeq" id="WP_153419575.1">
    <property type="nucleotide sequence ID" value="NZ_WFLM01000002.1"/>
</dbReference>
<keyword evidence="1" id="KW-1133">Transmembrane helix</keyword>
<keyword evidence="1" id="KW-0812">Transmembrane</keyword>
<keyword evidence="1" id="KW-0472">Membrane</keyword>
<accession>A0A6N6VUB7</accession>
<feature type="transmembrane region" description="Helical" evidence="1">
    <location>
        <begin position="12"/>
        <end position="35"/>
    </location>
</feature>